<reference evidence="2" key="2">
    <citation type="submission" date="2015-02" db="UniProtKB">
        <authorList>
            <consortium name="EnsemblMetazoa"/>
        </authorList>
    </citation>
    <scope>IDENTIFICATION</scope>
</reference>
<dbReference type="PROSITE" id="PS50088">
    <property type="entry name" value="ANK_REPEAT"/>
    <property type="match status" value="1"/>
</dbReference>
<dbReference type="HOGENOM" id="CLU_075403_0_0_1"/>
<organism evidence="2 3">
    <name type="scientific">Strigamia maritima</name>
    <name type="common">European centipede</name>
    <name type="synonym">Geophilus maritimus</name>
    <dbReference type="NCBI Taxonomy" id="126957"/>
    <lineage>
        <taxon>Eukaryota</taxon>
        <taxon>Metazoa</taxon>
        <taxon>Ecdysozoa</taxon>
        <taxon>Arthropoda</taxon>
        <taxon>Myriapoda</taxon>
        <taxon>Chilopoda</taxon>
        <taxon>Pleurostigmophora</taxon>
        <taxon>Geophilomorpha</taxon>
        <taxon>Linotaeniidae</taxon>
        <taxon>Strigamia</taxon>
    </lineage>
</organism>
<name>T1J2U1_STRMM</name>
<protein>
    <submittedName>
        <fullName evidence="2">Uncharacterized protein</fullName>
    </submittedName>
</protein>
<feature type="repeat" description="ANK" evidence="1">
    <location>
        <begin position="40"/>
        <end position="72"/>
    </location>
</feature>
<dbReference type="Gene3D" id="1.25.40.20">
    <property type="entry name" value="Ankyrin repeat-containing domain"/>
    <property type="match status" value="1"/>
</dbReference>
<dbReference type="PROSITE" id="PS50297">
    <property type="entry name" value="ANK_REP_REGION"/>
    <property type="match status" value="1"/>
</dbReference>
<dbReference type="Proteomes" id="UP000014500">
    <property type="component" value="Unassembled WGS sequence"/>
</dbReference>
<dbReference type="AlphaFoldDB" id="T1J2U1"/>
<dbReference type="Pfam" id="PF13637">
    <property type="entry name" value="Ank_4"/>
    <property type="match status" value="1"/>
</dbReference>
<evidence type="ECO:0000313" key="3">
    <source>
        <dbReference type="Proteomes" id="UP000014500"/>
    </source>
</evidence>
<dbReference type="EnsemblMetazoa" id="SMAR007889-RA">
    <property type="protein sequence ID" value="SMAR007889-PA"/>
    <property type="gene ID" value="SMAR007889"/>
</dbReference>
<keyword evidence="1" id="KW-0040">ANK repeat</keyword>
<accession>T1J2U1</accession>
<dbReference type="SUPFAM" id="SSF48403">
    <property type="entry name" value="Ankyrin repeat"/>
    <property type="match status" value="1"/>
</dbReference>
<dbReference type="InterPro" id="IPR002110">
    <property type="entry name" value="Ankyrin_rpt"/>
</dbReference>
<dbReference type="PANTHER" id="PTHR24192">
    <property type="entry name" value="ANKYRIN REPEAT DOMAIN 40"/>
    <property type="match status" value="1"/>
</dbReference>
<dbReference type="EMBL" id="JH431809">
    <property type="status" value="NOT_ANNOTATED_CDS"/>
    <property type="molecule type" value="Genomic_DNA"/>
</dbReference>
<reference evidence="3" key="1">
    <citation type="submission" date="2011-05" db="EMBL/GenBank/DDBJ databases">
        <authorList>
            <person name="Richards S.R."/>
            <person name="Qu J."/>
            <person name="Jiang H."/>
            <person name="Jhangiani S.N."/>
            <person name="Agravi P."/>
            <person name="Goodspeed R."/>
            <person name="Gross S."/>
            <person name="Mandapat C."/>
            <person name="Jackson L."/>
            <person name="Mathew T."/>
            <person name="Pu L."/>
            <person name="Thornton R."/>
            <person name="Saada N."/>
            <person name="Wilczek-Boney K.B."/>
            <person name="Lee S."/>
            <person name="Kovar C."/>
            <person name="Wu Y."/>
            <person name="Scherer S.E."/>
            <person name="Worley K.C."/>
            <person name="Muzny D.M."/>
            <person name="Gibbs R."/>
        </authorList>
    </citation>
    <scope>NUCLEOTIDE SEQUENCE</scope>
    <source>
        <strain evidence="3">Brora</strain>
    </source>
</reference>
<evidence type="ECO:0000313" key="2">
    <source>
        <dbReference type="EnsemblMetazoa" id="SMAR007889-PA"/>
    </source>
</evidence>
<dbReference type="eggNOG" id="KOG0307">
    <property type="taxonomic scope" value="Eukaryota"/>
</dbReference>
<dbReference type="InterPro" id="IPR036770">
    <property type="entry name" value="Ankyrin_rpt-contain_sf"/>
</dbReference>
<keyword evidence="3" id="KW-1185">Reference proteome</keyword>
<proteinExistence type="predicted"/>
<dbReference type="PANTHER" id="PTHR24192:SF3">
    <property type="entry name" value="ANKYRIN REPEAT DOMAIN 40"/>
    <property type="match status" value="1"/>
</dbReference>
<dbReference type="OMA" id="CSNQQIL"/>
<dbReference type="SMART" id="SM00248">
    <property type="entry name" value="ANK"/>
    <property type="match status" value="2"/>
</dbReference>
<dbReference type="PhylomeDB" id="T1J2U1"/>
<sequence length="251" mass="28086">MDFTKASEEKLREAACFGDEEAVHTLIARGINVNAQHDINGWTALHWAAKRGYTSIVTYLLQTGADKTLISKTGETAASVAEKEEIFHLLNPGGEISFVKADVTPNIIPNYLVNPEVNHKIDVEVAHPKQTAIMKNGNNQYDDELVLKVRVAHSPDPDYIEIEIPRNDLTYSRLLRVCCEELGIDLKHILKIRKLPDTVVRKDKDVKRLRDFQQLELVLTSTRPPNANSAVTAASSPYPSIPGFRNCTILY</sequence>
<dbReference type="STRING" id="126957.T1J2U1"/>
<dbReference type="InterPro" id="IPR039195">
    <property type="entry name" value="ANKRD40"/>
</dbReference>
<evidence type="ECO:0000256" key="1">
    <source>
        <dbReference type="PROSITE-ProRule" id="PRU00023"/>
    </source>
</evidence>